<evidence type="ECO:0000313" key="6">
    <source>
        <dbReference type="EMBL" id="KAK1351239.1"/>
    </source>
</evidence>
<feature type="domain" description="DUF4218" evidence="4">
    <location>
        <begin position="121"/>
        <end position="162"/>
    </location>
</feature>
<dbReference type="Pfam" id="PF13960">
    <property type="entry name" value="DUF4218"/>
    <property type="match status" value="1"/>
</dbReference>
<keyword evidence="7" id="KW-1185">Reference proteome</keyword>
<gene>
    <name evidence="6" type="ORF">POM88_054514</name>
</gene>
<comment type="caution">
    <text evidence="6">The sequence shown here is derived from an EMBL/GenBank/DDBJ whole genome shotgun (WGS) entry which is preliminary data.</text>
</comment>
<dbReference type="InterPro" id="IPR029480">
    <property type="entry name" value="Transpos_assoc"/>
</dbReference>
<keyword evidence="2" id="KW-1133">Transmembrane helix</keyword>
<keyword evidence="2" id="KW-0472">Membrane</keyword>
<organism evidence="6 7">
    <name type="scientific">Heracleum sosnowskyi</name>
    <dbReference type="NCBI Taxonomy" id="360622"/>
    <lineage>
        <taxon>Eukaryota</taxon>
        <taxon>Viridiplantae</taxon>
        <taxon>Streptophyta</taxon>
        <taxon>Embryophyta</taxon>
        <taxon>Tracheophyta</taxon>
        <taxon>Spermatophyta</taxon>
        <taxon>Magnoliopsida</taxon>
        <taxon>eudicotyledons</taxon>
        <taxon>Gunneridae</taxon>
        <taxon>Pentapetalae</taxon>
        <taxon>asterids</taxon>
        <taxon>campanulids</taxon>
        <taxon>Apiales</taxon>
        <taxon>Apiaceae</taxon>
        <taxon>Apioideae</taxon>
        <taxon>apioid superclade</taxon>
        <taxon>Tordylieae</taxon>
        <taxon>Tordyliinae</taxon>
        <taxon>Heracleum</taxon>
    </lineage>
</organism>
<sequence>MDRHTWMYKISRATQEYIDGVEKFIQCAEENLKKKKEHGKEDRITCPCHDCYNLKKYLVLRQFVNIYFVVVLWLVTLSGYGMAKEYILKRQGHLMGIVEVIDPMTLDKLQADIIETLCEFEIFLCILKAYVRNRRLPEASIVEGYSIEETIEFCTDYLAYVDPVGIPRSRHEGRLEGQGTLGHKMISPSTEICERAHLFVLQHMTEVNHYLQEHIGLIRQMHPSKSGKWITNEHNRTFVKWFKDRVMSQYSESPTTISNTLKWLAYGPDIPVTSYEGYDVNGYTFYTQCQDNKSTVQNSGVCVEASSTEFDRGKSITSRDIKKSYYGVIEEIWELDYKDFKVTLFRCKWFDDGRGVRVDESGFTLVDFSRFGHVDDPFIFATQVNQVFYIRDPADSRWSIVLQSKRRILGIDNVEDEDEYNQFDENPPFSIGLPTRLRDDNIDINYARSDHQEGLWIDGQESFPMDENSGNTQPSSSEVSRKRTRGPTLCKKLKKRITNQNLECSISFNEFGRPIGDMLKDFRIYLGSVVRCQVDINIESWDLVNQGLKDAIWDDIKVRIPMQHSFSFCVKGLMSKPYRIFAYYSSDCS</sequence>
<evidence type="ECO:0008006" key="8">
    <source>
        <dbReference type="Google" id="ProtNLM"/>
    </source>
</evidence>
<reference evidence="6" key="1">
    <citation type="submission" date="2023-02" db="EMBL/GenBank/DDBJ databases">
        <title>Genome of toxic invasive species Heracleum sosnowskyi carries increased number of genes despite the absence of recent whole-genome duplications.</title>
        <authorList>
            <person name="Schelkunov M."/>
            <person name="Shtratnikova V."/>
            <person name="Makarenko M."/>
            <person name="Klepikova A."/>
            <person name="Omelchenko D."/>
            <person name="Novikova G."/>
            <person name="Obukhova E."/>
            <person name="Bogdanov V."/>
            <person name="Penin A."/>
            <person name="Logacheva M."/>
        </authorList>
    </citation>
    <scope>NUCLEOTIDE SEQUENCE</scope>
    <source>
        <strain evidence="6">Hsosn_3</strain>
        <tissue evidence="6">Leaf</tissue>
    </source>
</reference>
<dbReference type="InterPro" id="IPR025452">
    <property type="entry name" value="DUF4218"/>
</dbReference>
<dbReference type="Pfam" id="PF13963">
    <property type="entry name" value="Transpos_assoc"/>
    <property type="match status" value="1"/>
</dbReference>
<accession>A0AAD8GNC1</accession>
<feature type="domain" description="Transposase-associated" evidence="5">
    <location>
        <begin position="5"/>
        <end position="56"/>
    </location>
</feature>
<evidence type="ECO:0000259" key="5">
    <source>
        <dbReference type="Pfam" id="PF13963"/>
    </source>
</evidence>
<feature type="region of interest" description="Disordered" evidence="1">
    <location>
        <begin position="460"/>
        <end position="483"/>
    </location>
</feature>
<keyword evidence="2" id="KW-0812">Transmembrane</keyword>
<evidence type="ECO:0000256" key="1">
    <source>
        <dbReference type="SAM" id="MobiDB-lite"/>
    </source>
</evidence>
<proteinExistence type="predicted"/>
<feature type="domain" description="DUF4216" evidence="3">
    <location>
        <begin position="333"/>
        <end position="401"/>
    </location>
</feature>
<dbReference type="Proteomes" id="UP001237642">
    <property type="component" value="Unassembled WGS sequence"/>
</dbReference>
<evidence type="ECO:0000313" key="7">
    <source>
        <dbReference type="Proteomes" id="UP001237642"/>
    </source>
</evidence>
<reference evidence="6" key="2">
    <citation type="submission" date="2023-05" db="EMBL/GenBank/DDBJ databases">
        <authorList>
            <person name="Schelkunov M.I."/>
        </authorList>
    </citation>
    <scope>NUCLEOTIDE SEQUENCE</scope>
    <source>
        <strain evidence="6">Hsosn_3</strain>
        <tissue evidence="6">Leaf</tissue>
    </source>
</reference>
<feature type="compositionally biased region" description="Polar residues" evidence="1">
    <location>
        <begin position="468"/>
        <end position="478"/>
    </location>
</feature>
<evidence type="ECO:0000256" key="2">
    <source>
        <dbReference type="SAM" id="Phobius"/>
    </source>
</evidence>
<dbReference type="PANTHER" id="PTHR48258:SF9">
    <property type="entry name" value="OS01G0348150 PROTEIN"/>
    <property type="match status" value="1"/>
</dbReference>
<name>A0AAD8GNC1_9APIA</name>
<evidence type="ECO:0000259" key="4">
    <source>
        <dbReference type="Pfam" id="PF13960"/>
    </source>
</evidence>
<dbReference type="AlphaFoldDB" id="A0AAD8GNC1"/>
<dbReference type="EMBL" id="JAUIZM010000051">
    <property type="protein sequence ID" value="KAK1351239.1"/>
    <property type="molecule type" value="Genomic_DNA"/>
</dbReference>
<dbReference type="PANTHER" id="PTHR48258">
    <property type="entry name" value="DUF4218 DOMAIN-CONTAINING PROTEIN-RELATED"/>
    <property type="match status" value="1"/>
</dbReference>
<feature type="transmembrane region" description="Helical" evidence="2">
    <location>
        <begin position="64"/>
        <end position="83"/>
    </location>
</feature>
<evidence type="ECO:0000259" key="3">
    <source>
        <dbReference type="Pfam" id="PF13952"/>
    </source>
</evidence>
<protein>
    <recommendedName>
        <fullName evidence="8">Transposase</fullName>
    </recommendedName>
</protein>
<dbReference type="InterPro" id="IPR025312">
    <property type="entry name" value="DUF4216"/>
</dbReference>
<dbReference type="Pfam" id="PF13952">
    <property type="entry name" value="DUF4216"/>
    <property type="match status" value="1"/>
</dbReference>